<dbReference type="EMBL" id="VDFC01000074">
    <property type="protein sequence ID" value="KAA0922589.1"/>
    <property type="molecule type" value="Genomic_DNA"/>
</dbReference>
<dbReference type="InterPro" id="IPR036259">
    <property type="entry name" value="MFS_trans_sf"/>
</dbReference>
<dbReference type="SUPFAM" id="SSF103473">
    <property type="entry name" value="MFS general substrate transporter"/>
    <property type="match status" value="1"/>
</dbReference>
<feature type="transmembrane region" description="Helical" evidence="6">
    <location>
        <begin position="103"/>
        <end position="123"/>
    </location>
</feature>
<keyword evidence="3 6" id="KW-1133">Transmembrane helix</keyword>
<organism evidence="8 9">
    <name type="scientific">Streptomyces apricus</name>
    <dbReference type="NCBI Taxonomy" id="1828112"/>
    <lineage>
        <taxon>Bacteria</taxon>
        <taxon>Bacillati</taxon>
        <taxon>Actinomycetota</taxon>
        <taxon>Actinomycetes</taxon>
        <taxon>Kitasatosporales</taxon>
        <taxon>Streptomycetaceae</taxon>
        <taxon>Streptomyces</taxon>
    </lineage>
</organism>
<evidence type="ECO:0000256" key="4">
    <source>
        <dbReference type="ARBA" id="ARBA00023136"/>
    </source>
</evidence>
<dbReference type="GO" id="GO:0022857">
    <property type="term" value="F:transmembrane transporter activity"/>
    <property type="evidence" value="ECO:0007669"/>
    <property type="project" value="InterPro"/>
</dbReference>
<feature type="transmembrane region" description="Helical" evidence="6">
    <location>
        <begin position="172"/>
        <end position="191"/>
    </location>
</feature>
<feature type="region of interest" description="Disordered" evidence="5">
    <location>
        <begin position="197"/>
        <end position="226"/>
    </location>
</feature>
<dbReference type="InterPro" id="IPR011701">
    <property type="entry name" value="MFS"/>
</dbReference>
<evidence type="ECO:0000256" key="2">
    <source>
        <dbReference type="ARBA" id="ARBA00022692"/>
    </source>
</evidence>
<evidence type="ECO:0000256" key="1">
    <source>
        <dbReference type="ARBA" id="ARBA00004651"/>
    </source>
</evidence>
<feature type="transmembrane region" description="Helical" evidence="6">
    <location>
        <begin position="387"/>
        <end position="406"/>
    </location>
</feature>
<name>A0A5A9ZZH4_9ACTN</name>
<dbReference type="PANTHER" id="PTHR23514">
    <property type="entry name" value="BYPASS OF STOP CODON PROTEIN 6"/>
    <property type="match status" value="1"/>
</dbReference>
<keyword evidence="2 6" id="KW-0812">Transmembrane</keyword>
<feature type="transmembrane region" description="Helical" evidence="6">
    <location>
        <begin position="80"/>
        <end position="97"/>
    </location>
</feature>
<dbReference type="OrthoDB" id="151222at2"/>
<reference evidence="8 9" key="1">
    <citation type="submission" date="2019-05" db="EMBL/GenBank/DDBJ databases">
        <authorList>
            <person name="Hariharan J."/>
            <person name="Choudoir M.J."/>
            <person name="Diebold P."/>
            <person name="Panke-Buisse K."/>
            <person name="Buckley D.H."/>
        </authorList>
    </citation>
    <scope>NUCLEOTIDE SEQUENCE [LARGE SCALE GENOMIC DNA]</scope>
    <source>
        <strain evidence="8 9">SUN51</strain>
    </source>
</reference>
<sequence length="411" mass="41435">MTVDVLRRPAAAERQARVAVAVLFFTNGALFANLLPRYPQIKADLGIGNAAYGLAVAAFPAGAIAAGLAAGVAVRRLGSARAAVAGTLLTAAGILVAGLADSVLLFAAALFLAGAMDAITDVAQNAHGLRVQRRYGRSIINSFHAIWSIGAVAGGSMAAAAIALGLSLGQHLAISGTVFAVAACVALRFCLTGPDAGPAEEGDGTEPGPRTEQQERHEEREGRRGPGRRTAYVLAALVLIATAGTLVEDAGNSWAALYLSGPLSASVTLAASGYIALVGAQFVGRIIGDRLVDRFGQRTVARTGGLIVVAGMGLALAVPTVPGTVLGFAAAGFGVATLVPAAMHEADELPGLKPGSGLAIVSWLMRLGFLLSPPVVGLVADATSLRVGLLVVPLAGLLVLLTAGVLRDKKA</sequence>
<dbReference type="InterPro" id="IPR051788">
    <property type="entry name" value="MFS_Transporter"/>
</dbReference>
<comment type="subcellular location">
    <subcellularLocation>
        <location evidence="1">Cell membrane</location>
        <topology evidence="1">Multi-pass membrane protein</topology>
    </subcellularLocation>
</comment>
<evidence type="ECO:0000313" key="9">
    <source>
        <dbReference type="Proteomes" id="UP000324965"/>
    </source>
</evidence>
<dbReference type="Gene3D" id="1.20.1250.20">
    <property type="entry name" value="MFS general substrate transporter like domains"/>
    <property type="match status" value="1"/>
</dbReference>
<dbReference type="PROSITE" id="PS50850">
    <property type="entry name" value="MFS"/>
    <property type="match status" value="1"/>
</dbReference>
<comment type="caution">
    <text evidence="8">The sequence shown here is derived from an EMBL/GenBank/DDBJ whole genome shotgun (WGS) entry which is preliminary data.</text>
</comment>
<dbReference type="AlphaFoldDB" id="A0A5A9ZZH4"/>
<feature type="transmembrane region" description="Helical" evidence="6">
    <location>
        <begin position="299"/>
        <end position="318"/>
    </location>
</feature>
<keyword evidence="4 6" id="KW-0472">Membrane</keyword>
<feature type="transmembrane region" description="Helical" evidence="6">
    <location>
        <begin position="267"/>
        <end position="287"/>
    </location>
</feature>
<evidence type="ECO:0000313" key="8">
    <source>
        <dbReference type="EMBL" id="KAA0922589.1"/>
    </source>
</evidence>
<gene>
    <name evidence="8" type="ORF">FGF04_33660</name>
</gene>
<dbReference type="Proteomes" id="UP000324965">
    <property type="component" value="Unassembled WGS sequence"/>
</dbReference>
<dbReference type="RefSeq" id="WP_149515184.1">
    <property type="nucleotide sequence ID" value="NZ_VDFC01000074.1"/>
</dbReference>
<feature type="transmembrane region" description="Helical" evidence="6">
    <location>
        <begin position="50"/>
        <end position="73"/>
    </location>
</feature>
<protein>
    <submittedName>
        <fullName evidence="8">MFS transporter</fullName>
    </submittedName>
</protein>
<evidence type="ECO:0000256" key="5">
    <source>
        <dbReference type="SAM" id="MobiDB-lite"/>
    </source>
</evidence>
<keyword evidence="9" id="KW-1185">Reference proteome</keyword>
<evidence type="ECO:0000259" key="7">
    <source>
        <dbReference type="PROSITE" id="PS50850"/>
    </source>
</evidence>
<feature type="transmembrane region" description="Helical" evidence="6">
    <location>
        <begin position="16"/>
        <end position="35"/>
    </location>
</feature>
<dbReference type="PANTHER" id="PTHR23514:SF13">
    <property type="entry name" value="INNER MEMBRANE PROTEIN YBJJ"/>
    <property type="match status" value="1"/>
</dbReference>
<dbReference type="Pfam" id="PF07690">
    <property type="entry name" value="MFS_1"/>
    <property type="match status" value="1"/>
</dbReference>
<feature type="transmembrane region" description="Helical" evidence="6">
    <location>
        <begin position="230"/>
        <end position="247"/>
    </location>
</feature>
<dbReference type="InterPro" id="IPR020846">
    <property type="entry name" value="MFS_dom"/>
</dbReference>
<proteinExistence type="predicted"/>
<evidence type="ECO:0000256" key="6">
    <source>
        <dbReference type="SAM" id="Phobius"/>
    </source>
</evidence>
<feature type="domain" description="Major facilitator superfamily (MFS) profile" evidence="7">
    <location>
        <begin position="16"/>
        <end position="410"/>
    </location>
</feature>
<feature type="transmembrane region" description="Helical" evidence="6">
    <location>
        <begin position="355"/>
        <end position="375"/>
    </location>
</feature>
<accession>A0A5A9ZZH4</accession>
<feature type="transmembrane region" description="Helical" evidence="6">
    <location>
        <begin position="144"/>
        <end position="166"/>
    </location>
</feature>
<dbReference type="CDD" id="cd17393">
    <property type="entry name" value="MFS_MosC_like"/>
    <property type="match status" value="1"/>
</dbReference>
<evidence type="ECO:0000256" key="3">
    <source>
        <dbReference type="ARBA" id="ARBA00022989"/>
    </source>
</evidence>
<feature type="compositionally biased region" description="Basic and acidic residues" evidence="5">
    <location>
        <begin position="212"/>
        <end position="224"/>
    </location>
</feature>
<dbReference type="GO" id="GO:0005886">
    <property type="term" value="C:plasma membrane"/>
    <property type="evidence" value="ECO:0007669"/>
    <property type="project" value="UniProtKB-SubCell"/>
</dbReference>